<accession>A0A5J4SKV4</accession>
<sequence length="357" mass="40659">MVELAQHIERLLLENDCVIIPDFGGIITHYVPAQRINGEKVFLPPIRSISFNPKLKINDGVLVQSYMKKYKVSFSDATQTMKRDVDKLISFLQEKGKFELSHIGEIHCTSQNTYEFIPYTNKITTSYLYGLDSFEIKEIAELNSNQRTERHSTVLVSCFRYAIAIAAILFLSFFLSPAVENTNVEDRNYASLLSPDIFKHSIAIAPIVTNQKDNGYKQELAATENKRNIEDEKVENIEPVTEKEAELEAESTTLQTETADVTKSVVPVIAKKKAIESTKYHIIASMTESPQMAQKNMKALKKDGYSNTQTITINRVVCISMMSFSTYEDAYRKLLLLRRHKNYEDAWIMKAGGDIKR</sequence>
<dbReference type="Pfam" id="PF18174">
    <property type="entry name" value="HU-CCDC81_bac_1"/>
    <property type="match status" value="1"/>
</dbReference>
<evidence type="ECO:0000256" key="1">
    <source>
        <dbReference type="SAM" id="Phobius"/>
    </source>
</evidence>
<protein>
    <recommendedName>
        <fullName evidence="5">SPOR domain-containing protein</fullName>
    </recommendedName>
</protein>
<name>A0A5J4SKV4_9ZZZZ</name>
<feature type="transmembrane region" description="Helical" evidence="1">
    <location>
        <begin position="154"/>
        <end position="175"/>
    </location>
</feature>
<dbReference type="InterPro" id="IPR040495">
    <property type="entry name" value="HU-CCDC81_bac_1"/>
</dbReference>
<feature type="domain" description="CCDC81-like prokaryotic HU" evidence="3">
    <location>
        <begin position="60"/>
        <end position="129"/>
    </location>
</feature>
<dbReference type="EMBL" id="SNRY01000146">
    <property type="protein sequence ID" value="KAA6346031.1"/>
    <property type="molecule type" value="Genomic_DNA"/>
</dbReference>
<organism evidence="4">
    <name type="scientific">termite gut metagenome</name>
    <dbReference type="NCBI Taxonomy" id="433724"/>
    <lineage>
        <taxon>unclassified sequences</taxon>
        <taxon>metagenomes</taxon>
        <taxon>organismal metagenomes</taxon>
    </lineage>
</organism>
<feature type="domain" description="CCDC81-like prokaryotic HU" evidence="2">
    <location>
        <begin position="1"/>
        <end position="59"/>
    </location>
</feature>
<evidence type="ECO:0000313" key="4">
    <source>
        <dbReference type="EMBL" id="KAA6346031.1"/>
    </source>
</evidence>
<dbReference type="InterPro" id="IPR041268">
    <property type="entry name" value="HU-CCDC81_bac_2"/>
</dbReference>
<comment type="caution">
    <text evidence="4">The sequence shown here is derived from an EMBL/GenBank/DDBJ whole genome shotgun (WGS) entry which is preliminary data.</text>
</comment>
<dbReference type="Pfam" id="PF18175">
    <property type="entry name" value="HU-CCDC81_bac_2"/>
    <property type="match status" value="1"/>
</dbReference>
<keyword evidence="1" id="KW-0812">Transmembrane</keyword>
<evidence type="ECO:0000259" key="2">
    <source>
        <dbReference type="Pfam" id="PF18174"/>
    </source>
</evidence>
<reference evidence="4" key="1">
    <citation type="submission" date="2019-03" db="EMBL/GenBank/DDBJ databases">
        <title>Single cell metagenomics reveals metabolic interactions within the superorganism composed of flagellate Streblomastix strix and complex community of Bacteroidetes bacteria on its surface.</title>
        <authorList>
            <person name="Treitli S.C."/>
            <person name="Kolisko M."/>
            <person name="Husnik F."/>
            <person name="Keeling P."/>
            <person name="Hampl V."/>
        </authorList>
    </citation>
    <scope>NUCLEOTIDE SEQUENCE</scope>
    <source>
        <strain evidence="4">STM</strain>
    </source>
</reference>
<proteinExistence type="predicted"/>
<evidence type="ECO:0008006" key="5">
    <source>
        <dbReference type="Google" id="ProtNLM"/>
    </source>
</evidence>
<evidence type="ECO:0000259" key="3">
    <source>
        <dbReference type="Pfam" id="PF18175"/>
    </source>
</evidence>
<keyword evidence="1" id="KW-1133">Transmembrane helix</keyword>
<dbReference type="AlphaFoldDB" id="A0A5J4SKV4"/>
<gene>
    <name evidence="4" type="ORF">EZS27_006456</name>
</gene>
<keyword evidence="1" id="KW-0472">Membrane</keyword>